<dbReference type="SUPFAM" id="SSF52738">
    <property type="entry name" value="Methylesterase CheB, C-terminal domain"/>
    <property type="match status" value="1"/>
</dbReference>
<gene>
    <name evidence="6" type="ORF">NDI37_10045</name>
</gene>
<dbReference type="Pfam" id="PF01339">
    <property type="entry name" value="CheB_methylest"/>
    <property type="match status" value="1"/>
</dbReference>
<feature type="active site" evidence="4">
    <location>
        <position position="131"/>
    </location>
</feature>
<proteinExistence type="predicted"/>
<evidence type="ECO:0000313" key="7">
    <source>
        <dbReference type="Proteomes" id="UP001442494"/>
    </source>
</evidence>
<sequence length="342" mass="37812">MIKPDIVVVGASAGGMEALKKLVAQLPSNFPAAIFIVWHIAPAYPSVLPQILDRVCPLPVAHAIDKEEIQPGRIYVAPPDHHLLVESGHIRVTKGPKENRFRPSIDVLFRSAARCYGNQVIGVVLTGMLDDGASGLYAVKEQGGKAIVQDPFDALHSSMPIQAMKTVEVDHCVPVAEMGALLVHMTNEAVKKEGEHLVSEQMDIEVKVAREDNAFESGIMKLGKLSPYTCPECHGMLLQMKEGNHIRFRCHTGHAYSLNSLLVEVTESIEASLWKTLRGIEESQMLMSHMAKHLCETNDSEMAERFLQKSEEANRRASLVRQALMSHETLSHEKVTNPEAYE</sequence>
<evidence type="ECO:0000256" key="1">
    <source>
        <dbReference type="ARBA" id="ARBA00022801"/>
    </source>
</evidence>
<keyword evidence="4" id="KW-0145">Chemotaxis</keyword>
<dbReference type="InterPro" id="IPR000673">
    <property type="entry name" value="Sig_transdc_resp-reg_Me-estase"/>
</dbReference>
<dbReference type="PROSITE" id="PS50122">
    <property type="entry name" value="CHEB"/>
    <property type="match status" value="1"/>
</dbReference>
<dbReference type="PANTHER" id="PTHR42872">
    <property type="entry name" value="PROTEIN-GLUTAMATE METHYLESTERASE/PROTEIN-GLUTAMINE GLUTAMINASE"/>
    <property type="match status" value="1"/>
</dbReference>
<dbReference type="Proteomes" id="UP001442494">
    <property type="component" value="Unassembled WGS sequence"/>
</dbReference>
<comment type="caution">
    <text evidence="6">The sequence shown here is derived from an EMBL/GenBank/DDBJ whole genome shotgun (WGS) entry which is preliminary data.</text>
</comment>
<dbReference type="EC" id="3.1.1.61" evidence="2"/>
<organism evidence="6 7">
    <name type="scientific">Funiculus sociatus GB2-A5</name>
    <dbReference type="NCBI Taxonomy" id="2933946"/>
    <lineage>
        <taxon>Bacteria</taxon>
        <taxon>Bacillati</taxon>
        <taxon>Cyanobacteriota</taxon>
        <taxon>Cyanophyceae</taxon>
        <taxon>Coleofasciculales</taxon>
        <taxon>Coleofasciculaceae</taxon>
        <taxon>Funiculus</taxon>
    </lineage>
</organism>
<dbReference type="RefSeq" id="WP_199295354.1">
    <property type="nucleotide sequence ID" value="NZ_JAMPKK010000017.1"/>
</dbReference>
<evidence type="ECO:0000256" key="2">
    <source>
        <dbReference type="ARBA" id="ARBA00039140"/>
    </source>
</evidence>
<evidence type="ECO:0000313" key="6">
    <source>
        <dbReference type="EMBL" id="MEP0864809.1"/>
    </source>
</evidence>
<protein>
    <recommendedName>
        <fullName evidence="2">protein-glutamate methylesterase</fullName>
        <ecNumber evidence="2">3.1.1.61</ecNumber>
    </recommendedName>
</protein>
<feature type="active site" evidence="4">
    <location>
        <position position="39"/>
    </location>
</feature>
<name>A0ABV0JMS3_9CYAN</name>
<dbReference type="CDD" id="cd16433">
    <property type="entry name" value="CheB"/>
    <property type="match status" value="1"/>
</dbReference>
<keyword evidence="1 4" id="KW-0378">Hydrolase</keyword>
<feature type="active site" evidence="4">
    <location>
        <position position="12"/>
    </location>
</feature>
<evidence type="ECO:0000259" key="5">
    <source>
        <dbReference type="PROSITE" id="PS50122"/>
    </source>
</evidence>
<dbReference type="PANTHER" id="PTHR42872:SF6">
    <property type="entry name" value="PROTEIN-GLUTAMATE METHYLESTERASE_PROTEIN-GLUTAMINE GLUTAMINASE"/>
    <property type="match status" value="1"/>
</dbReference>
<dbReference type="InterPro" id="IPR035909">
    <property type="entry name" value="CheB_C"/>
</dbReference>
<dbReference type="Gene3D" id="3.40.50.180">
    <property type="entry name" value="Methylesterase CheB, C-terminal domain"/>
    <property type="match status" value="1"/>
</dbReference>
<feature type="domain" description="CheB-type methylesterase" evidence="5">
    <location>
        <begin position="1"/>
        <end position="189"/>
    </location>
</feature>
<dbReference type="InterPro" id="IPR011247">
    <property type="entry name" value="Chemotax_prot-Glu_Me-esterase"/>
</dbReference>
<keyword evidence="7" id="KW-1185">Reference proteome</keyword>
<accession>A0ABV0JMS3</accession>
<reference evidence="6 7" key="1">
    <citation type="submission" date="2022-04" db="EMBL/GenBank/DDBJ databases">
        <title>Positive selection, recombination, and allopatry shape intraspecific diversity of widespread and dominant cyanobacteria.</title>
        <authorList>
            <person name="Wei J."/>
            <person name="Shu W."/>
            <person name="Hu C."/>
        </authorList>
    </citation>
    <scope>NUCLEOTIDE SEQUENCE [LARGE SCALE GENOMIC DNA]</scope>
    <source>
        <strain evidence="6 7">GB2-A5</strain>
    </source>
</reference>
<evidence type="ECO:0000256" key="3">
    <source>
        <dbReference type="ARBA" id="ARBA00048267"/>
    </source>
</evidence>
<dbReference type="EMBL" id="JAMPKK010000017">
    <property type="protein sequence ID" value="MEP0864809.1"/>
    <property type="molecule type" value="Genomic_DNA"/>
</dbReference>
<evidence type="ECO:0000256" key="4">
    <source>
        <dbReference type="PROSITE-ProRule" id="PRU00050"/>
    </source>
</evidence>
<comment type="catalytic activity">
    <reaction evidence="3">
        <text>[protein]-L-glutamate 5-O-methyl ester + H2O = L-glutamyl-[protein] + methanol + H(+)</text>
        <dbReference type="Rhea" id="RHEA:23236"/>
        <dbReference type="Rhea" id="RHEA-COMP:10208"/>
        <dbReference type="Rhea" id="RHEA-COMP:10311"/>
        <dbReference type="ChEBI" id="CHEBI:15377"/>
        <dbReference type="ChEBI" id="CHEBI:15378"/>
        <dbReference type="ChEBI" id="CHEBI:17790"/>
        <dbReference type="ChEBI" id="CHEBI:29973"/>
        <dbReference type="ChEBI" id="CHEBI:82795"/>
        <dbReference type="EC" id="3.1.1.61"/>
    </reaction>
</comment>
<dbReference type="PIRSF" id="PIRSF036461">
    <property type="entry name" value="Chmtx_methlestr"/>
    <property type="match status" value="1"/>
</dbReference>